<keyword evidence="2" id="KW-1185">Reference proteome</keyword>
<sequence length="77" mass="8205">MSCSATPFRLPVAVEQLLRHVADRHHGVLGPALDGVGEHAVRGDVVDGRARLASKPHDFPRPDDVGTAHGRPVKGIE</sequence>
<organism evidence="1 2">
    <name type="scientific">Xylaria curta</name>
    <dbReference type="NCBI Taxonomy" id="42375"/>
    <lineage>
        <taxon>Eukaryota</taxon>
        <taxon>Fungi</taxon>
        <taxon>Dikarya</taxon>
        <taxon>Ascomycota</taxon>
        <taxon>Pezizomycotina</taxon>
        <taxon>Sordariomycetes</taxon>
        <taxon>Xylariomycetidae</taxon>
        <taxon>Xylariales</taxon>
        <taxon>Xylariaceae</taxon>
        <taxon>Xylaria</taxon>
    </lineage>
</organism>
<accession>A0ACC1NHF2</accession>
<evidence type="ECO:0000313" key="1">
    <source>
        <dbReference type="EMBL" id="KAJ2978494.1"/>
    </source>
</evidence>
<proteinExistence type="predicted"/>
<reference evidence="1" key="1">
    <citation type="submission" date="2022-10" db="EMBL/GenBank/DDBJ databases">
        <title>Genome Sequence of Xylaria curta.</title>
        <authorList>
            <person name="Buettner E."/>
        </authorList>
    </citation>
    <scope>NUCLEOTIDE SEQUENCE</scope>
    <source>
        <strain evidence="1">Babe10</strain>
    </source>
</reference>
<name>A0ACC1NHF2_9PEZI</name>
<protein>
    <submittedName>
        <fullName evidence="1">Uncharacterized protein</fullName>
    </submittedName>
</protein>
<evidence type="ECO:0000313" key="2">
    <source>
        <dbReference type="Proteomes" id="UP001143856"/>
    </source>
</evidence>
<dbReference type="Proteomes" id="UP001143856">
    <property type="component" value="Unassembled WGS sequence"/>
</dbReference>
<comment type="caution">
    <text evidence="1">The sequence shown here is derived from an EMBL/GenBank/DDBJ whole genome shotgun (WGS) entry which is preliminary data.</text>
</comment>
<gene>
    <name evidence="1" type="ORF">NUW58_g7475</name>
</gene>
<dbReference type="EMBL" id="JAPDGR010001950">
    <property type="protein sequence ID" value="KAJ2978494.1"/>
    <property type="molecule type" value="Genomic_DNA"/>
</dbReference>